<organism evidence="3 4">
    <name type="scientific">Carnegiea gigantea</name>
    <dbReference type="NCBI Taxonomy" id="171969"/>
    <lineage>
        <taxon>Eukaryota</taxon>
        <taxon>Viridiplantae</taxon>
        <taxon>Streptophyta</taxon>
        <taxon>Embryophyta</taxon>
        <taxon>Tracheophyta</taxon>
        <taxon>Spermatophyta</taxon>
        <taxon>Magnoliopsida</taxon>
        <taxon>eudicotyledons</taxon>
        <taxon>Gunneridae</taxon>
        <taxon>Pentapetalae</taxon>
        <taxon>Caryophyllales</taxon>
        <taxon>Cactineae</taxon>
        <taxon>Cactaceae</taxon>
        <taxon>Cactoideae</taxon>
        <taxon>Echinocereeae</taxon>
        <taxon>Carnegiea</taxon>
    </lineage>
</organism>
<keyword evidence="4" id="KW-1185">Reference proteome</keyword>
<dbReference type="InterPro" id="IPR016763">
    <property type="entry name" value="VAP"/>
</dbReference>
<dbReference type="Gene3D" id="2.60.40.10">
    <property type="entry name" value="Immunoglobulins"/>
    <property type="match status" value="1"/>
</dbReference>
<comment type="caution">
    <text evidence="3">The sequence shown here is derived from an EMBL/GenBank/DDBJ whole genome shotgun (WGS) entry which is preliminary data.</text>
</comment>
<dbReference type="GO" id="GO:0005789">
    <property type="term" value="C:endoplasmic reticulum membrane"/>
    <property type="evidence" value="ECO:0007669"/>
    <property type="project" value="InterPro"/>
</dbReference>
<dbReference type="GO" id="GO:0005886">
    <property type="term" value="C:plasma membrane"/>
    <property type="evidence" value="ECO:0007669"/>
    <property type="project" value="TreeGrafter"/>
</dbReference>
<dbReference type="PROSITE" id="PS50202">
    <property type="entry name" value="MSP"/>
    <property type="match status" value="1"/>
</dbReference>
<dbReference type="GO" id="GO:0061817">
    <property type="term" value="P:endoplasmic reticulum-plasma membrane tethering"/>
    <property type="evidence" value="ECO:0007669"/>
    <property type="project" value="TreeGrafter"/>
</dbReference>
<dbReference type="InterPro" id="IPR000535">
    <property type="entry name" value="MSP_dom"/>
</dbReference>
<dbReference type="PANTHER" id="PTHR10809:SF160">
    <property type="entry name" value="VESICLE-ASSOCIATED PROTEIN 1-3"/>
    <property type="match status" value="1"/>
</dbReference>
<dbReference type="SUPFAM" id="SSF49354">
    <property type="entry name" value="PapD-like"/>
    <property type="match status" value="1"/>
</dbReference>
<evidence type="ECO:0000256" key="1">
    <source>
        <dbReference type="ARBA" id="ARBA00008932"/>
    </source>
</evidence>
<dbReference type="InterPro" id="IPR008962">
    <property type="entry name" value="PapD-like_sf"/>
</dbReference>
<dbReference type="PANTHER" id="PTHR10809">
    <property type="entry name" value="VESICLE-ASSOCIATED MEMBRANE PROTEIN-ASSOCIATED PROTEIN"/>
    <property type="match status" value="1"/>
</dbReference>
<dbReference type="AlphaFoldDB" id="A0A9Q1KT65"/>
<feature type="domain" description="MSP" evidence="2">
    <location>
        <begin position="5"/>
        <end position="128"/>
    </location>
</feature>
<reference evidence="3" key="1">
    <citation type="submission" date="2022-04" db="EMBL/GenBank/DDBJ databases">
        <title>Carnegiea gigantea Genome sequencing and assembly v2.</title>
        <authorList>
            <person name="Copetti D."/>
            <person name="Sanderson M.J."/>
            <person name="Burquez A."/>
            <person name="Wojciechowski M.F."/>
        </authorList>
    </citation>
    <scope>NUCLEOTIDE SEQUENCE</scope>
    <source>
        <strain evidence="3">SGP5-SGP5p</strain>
        <tissue evidence="3">Aerial part</tissue>
    </source>
</reference>
<dbReference type="Pfam" id="PF00635">
    <property type="entry name" value="Motile_Sperm"/>
    <property type="match status" value="1"/>
</dbReference>
<accession>A0A9Q1KT65</accession>
<protein>
    <recommendedName>
        <fullName evidence="2">MSP domain-containing protein</fullName>
    </recommendedName>
</protein>
<dbReference type="FunFam" id="2.60.40.10:FF:000813">
    <property type="entry name" value="Vesicle-associated protein 1-1"/>
    <property type="match status" value="1"/>
</dbReference>
<dbReference type="EMBL" id="JAKOGI010000028">
    <property type="protein sequence ID" value="KAJ8448615.1"/>
    <property type="molecule type" value="Genomic_DNA"/>
</dbReference>
<evidence type="ECO:0000313" key="4">
    <source>
        <dbReference type="Proteomes" id="UP001153076"/>
    </source>
</evidence>
<name>A0A9Q1KT65_9CARY</name>
<dbReference type="PIRSF" id="PIRSF019693">
    <property type="entry name" value="VAMP-associated"/>
    <property type="match status" value="1"/>
</dbReference>
<sequence>MITKLLYVQPSELKFPCTQAQLNKLSACWLQLTNRTDHNVAFKVKTTHPRKYCVRPNVGIVSPGSTRVVRVSMQVQKESIVAGVPKDKFLIQSLIAPVGLSVEDITSEMFRKERGNGLEEYMLRVAFVTANPPSPIPEGSEEECSPEACEQEKAKHKRRLSKLFDSSCETSLSSEVCTSMKEEDLQDQCSEVSTSAEVSEDQLSDASAYVSESKNQSSRSQLSASFEDPMLRGLRLALKVIIGNRLALYQWITR</sequence>
<dbReference type="InterPro" id="IPR013783">
    <property type="entry name" value="Ig-like_fold"/>
</dbReference>
<dbReference type="OrthoDB" id="264603at2759"/>
<dbReference type="GO" id="GO:0090158">
    <property type="term" value="P:endoplasmic reticulum membrane organization"/>
    <property type="evidence" value="ECO:0007669"/>
    <property type="project" value="TreeGrafter"/>
</dbReference>
<evidence type="ECO:0000313" key="3">
    <source>
        <dbReference type="EMBL" id="KAJ8448615.1"/>
    </source>
</evidence>
<evidence type="ECO:0000259" key="2">
    <source>
        <dbReference type="PROSITE" id="PS50202"/>
    </source>
</evidence>
<dbReference type="Proteomes" id="UP001153076">
    <property type="component" value="Unassembled WGS sequence"/>
</dbReference>
<gene>
    <name evidence="3" type="ORF">Cgig2_010502</name>
</gene>
<proteinExistence type="inferred from homology"/>
<comment type="similarity">
    <text evidence="1">Belongs to the VAMP-associated protein (VAP) (TC 9.B.17) family.</text>
</comment>